<organism evidence="1 2">
    <name type="scientific">Liparis tanakae</name>
    <name type="common">Tanaka's snailfish</name>
    <dbReference type="NCBI Taxonomy" id="230148"/>
    <lineage>
        <taxon>Eukaryota</taxon>
        <taxon>Metazoa</taxon>
        <taxon>Chordata</taxon>
        <taxon>Craniata</taxon>
        <taxon>Vertebrata</taxon>
        <taxon>Euteleostomi</taxon>
        <taxon>Actinopterygii</taxon>
        <taxon>Neopterygii</taxon>
        <taxon>Teleostei</taxon>
        <taxon>Neoteleostei</taxon>
        <taxon>Acanthomorphata</taxon>
        <taxon>Eupercaria</taxon>
        <taxon>Perciformes</taxon>
        <taxon>Cottioidei</taxon>
        <taxon>Cottales</taxon>
        <taxon>Liparidae</taxon>
        <taxon>Liparis</taxon>
    </lineage>
</organism>
<gene>
    <name evidence="1" type="ORF">EYF80_064565</name>
</gene>
<dbReference type="EMBL" id="SRLO01012895">
    <property type="protein sequence ID" value="TNN25307.1"/>
    <property type="molecule type" value="Genomic_DNA"/>
</dbReference>
<reference evidence="1 2" key="1">
    <citation type="submission" date="2019-03" db="EMBL/GenBank/DDBJ databases">
        <title>First draft genome of Liparis tanakae, snailfish: a comprehensive survey of snailfish specific genes.</title>
        <authorList>
            <person name="Kim W."/>
            <person name="Song I."/>
            <person name="Jeong J.-H."/>
            <person name="Kim D."/>
            <person name="Kim S."/>
            <person name="Ryu S."/>
            <person name="Song J.Y."/>
            <person name="Lee S.K."/>
        </authorList>
    </citation>
    <scope>NUCLEOTIDE SEQUENCE [LARGE SCALE GENOMIC DNA]</scope>
    <source>
        <tissue evidence="1">Muscle</tissue>
    </source>
</reference>
<dbReference type="OrthoDB" id="10447190at2759"/>
<dbReference type="Proteomes" id="UP000314294">
    <property type="component" value="Unassembled WGS sequence"/>
</dbReference>
<name>A0A4Z2E907_9TELE</name>
<comment type="caution">
    <text evidence="1">The sequence shown here is derived from an EMBL/GenBank/DDBJ whole genome shotgun (WGS) entry which is preliminary data.</text>
</comment>
<accession>A0A4Z2E907</accession>
<protein>
    <submittedName>
        <fullName evidence="1">Uncharacterized protein</fullName>
    </submittedName>
</protein>
<sequence>MYPPSRKDFISLTLGDSRSHAYNNGKHRRRSCWRVSGAAVRCADRGSRRRRRRDPRLTQNNELVFNSGEEFIL</sequence>
<evidence type="ECO:0000313" key="2">
    <source>
        <dbReference type="Proteomes" id="UP000314294"/>
    </source>
</evidence>
<proteinExistence type="predicted"/>
<dbReference type="AlphaFoldDB" id="A0A4Z2E907"/>
<keyword evidence="2" id="KW-1185">Reference proteome</keyword>
<evidence type="ECO:0000313" key="1">
    <source>
        <dbReference type="EMBL" id="TNN25307.1"/>
    </source>
</evidence>